<feature type="region of interest" description="Disordered" evidence="1">
    <location>
        <begin position="24"/>
        <end position="66"/>
    </location>
</feature>
<feature type="compositionally biased region" description="Polar residues" evidence="1">
    <location>
        <begin position="40"/>
        <end position="54"/>
    </location>
</feature>
<evidence type="ECO:0008006" key="4">
    <source>
        <dbReference type="Google" id="ProtNLM"/>
    </source>
</evidence>
<evidence type="ECO:0000313" key="3">
    <source>
        <dbReference type="Proteomes" id="UP001225933"/>
    </source>
</evidence>
<reference evidence="2" key="1">
    <citation type="submission" date="2023-06" db="EMBL/GenBank/DDBJ databases">
        <title>Two Chryseobacterium gambrini strains from China.</title>
        <authorList>
            <person name="Zeng J."/>
            <person name="Wu Y."/>
        </authorList>
    </citation>
    <scope>NUCLEOTIDE SEQUENCE</scope>
    <source>
        <strain evidence="2">SQ219</strain>
    </source>
</reference>
<organism evidence="2 3">
    <name type="scientific">Chryseobacterium gambrini</name>
    <dbReference type="NCBI Taxonomy" id="373672"/>
    <lineage>
        <taxon>Bacteria</taxon>
        <taxon>Pseudomonadati</taxon>
        <taxon>Bacteroidota</taxon>
        <taxon>Flavobacteriia</taxon>
        <taxon>Flavobacteriales</taxon>
        <taxon>Weeksellaceae</taxon>
        <taxon>Chryseobacterium group</taxon>
        <taxon>Chryseobacterium</taxon>
    </lineage>
</organism>
<dbReference type="RefSeq" id="WP_214590074.1">
    <property type="nucleotide sequence ID" value="NZ_JAUHGV010000015.1"/>
</dbReference>
<evidence type="ECO:0000256" key="1">
    <source>
        <dbReference type="SAM" id="MobiDB-lite"/>
    </source>
</evidence>
<dbReference type="Proteomes" id="UP001225933">
    <property type="component" value="Unassembled WGS sequence"/>
</dbReference>
<feature type="compositionally biased region" description="Basic and acidic residues" evidence="1">
    <location>
        <begin position="55"/>
        <end position="66"/>
    </location>
</feature>
<sequence length="66" mass="7455">MKNLTSLIFMLCILSSCTKSETQYTDQNNKKETVNDKASDTIQKLNEVSDTANTAKDRTHVKTDNE</sequence>
<name>A0AAJ1VN14_9FLAO</name>
<comment type="caution">
    <text evidence="2">The sequence shown here is derived from an EMBL/GenBank/DDBJ whole genome shotgun (WGS) entry which is preliminary data.</text>
</comment>
<feature type="compositionally biased region" description="Basic and acidic residues" evidence="1">
    <location>
        <begin position="28"/>
        <end position="39"/>
    </location>
</feature>
<protein>
    <recommendedName>
        <fullName evidence="4">Lipoprotein</fullName>
    </recommendedName>
</protein>
<gene>
    <name evidence="2" type="ORF">QX233_12760</name>
</gene>
<evidence type="ECO:0000313" key="2">
    <source>
        <dbReference type="EMBL" id="MDN4013339.1"/>
    </source>
</evidence>
<dbReference type="AlphaFoldDB" id="A0AAJ1VN14"/>
<accession>A0AAJ1VN14</accession>
<proteinExistence type="predicted"/>
<dbReference type="PROSITE" id="PS51257">
    <property type="entry name" value="PROKAR_LIPOPROTEIN"/>
    <property type="match status" value="1"/>
</dbReference>
<dbReference type="EMBL" id="JAUHGV010000015">
    <property type="protein sequence ID" value="MDN4013339.1"/>
    <property type="molecule type" value="Genomic_DNA"/>
</dbReference>